<feature type="transmembrane region" description="Helical" evidence="1">
    <location>
        <begin position="138"/>
        <end position="158"/>
    </location>
</feature>
<keyword evidence="1" id="KW-1133">Transmembrane helix</keyword>
<feature type="transmembrane region" description="Helical" evidence="1">
    <location>
        <begin position="12"/>
        <end position="28"/>
    </location>
</feature>
<dbReference type="EMBL" id="JACHCC010000001">
    <property type="protein sequence ID" value="MBB6498109.1"/>
    <property type="molecule type" value="Genomic_DNA"/>
</dbReference>
<feature type="transmembrane region" description="Helical" evidence="1">
    <location>
        <begin position="264"/>
        <end position="283"/>
    </location>
</feature>
<keyword evidence="1" id="KW-0472">Membrane</keyword>
<name>A0A7X0MGI0_9SPHI</name>
<dbReference type="Pfam" id="PF01757">
    <property type="entry name" value="Acyl_transf_3"/>
    <property type="match status" value="1"/>
</dbReference>
<evidence type="ECO:0000259" key="2">
    <source>
        <dbReference type="Pfam" id="PF01757"/>
    </source>
</evidence>
<feature type="domain" description="Acyltransferase 3" evidence="2">
    <location>
        <begin position="5"/>
        <end position="341"/>
    </location>
</feature>
<evidence type="ECO:0000313" key="3">
    <source>
        <dbReference type="EMBL" id="MBB6498109.1"/>
    </source>
</evidence>
<feature type="transmembrane region" description="Helical" evidence="1">
    <location>
        <begin position="224"/>
        <end position="244"/>
    </location>
</feature>
<evidence type="ECO:0000313" key="4">
    <source>
        <dbReference type="Proteomes" id="UP000521017"/>
    </source>
</evidence>
<dbReference type="InterPro" id="IPR002656">
    <property type="entry name" value="Acyl_transf_3_dom"/>
</dbReference>
<dbReference type="GO" id="GO:0016747">
    <property type="term" value="F:acyltransferase activity, transferring groups other than amino-acyl groups"/>
    <property type="evidence" value="ECO:0007669"/>
    <property type="project" value="InterPro"/>
</dbReference>
<comment type="caution">
    <text evidence="3">The sequence shown here is derived from an EMBL/GenBank/DDBJ whole genome shotgun (WGS) entry which is preliminary data.</text>
</comment>
<keyword evidence="1" id="KW-0812">Transmembrane</keyword>
<dbReference type="PANTHER" id="PTHR23028">
    <property type="entry name" value="ACETYLTRANSFERASE"/>
    <property type="match status" value="1"/>
</dbReference>
<proteinExistence type="predicted"/>
<organism evidence="3 4">
    <name type="scientific">Pedobacter cryoconitis</name>
    <dbReference type="NCBI Taxonomy" id="188932"/>
    <lineage>
        <taxon>Bacteria</taxon>
        <taxon>Pseudomonadati</taxon>
        <taxon>Bacteroidota</taxon>
        <taxon>Sphingobacteriia</taxon>
        <taxon>Sphingobacteriales</taxon>
        <taxon>Sphingobacteriaceae</taxon>
        <taxon>Pedobacter</taxon>
    </lineage>
</organism>
<evidence type="ECO:0000256" key="1">
    <source>
        <dbReference type="SAM" id="Phobius"/>
    </source>
</evidence>
<dbReference type="Proteomes" id="UP000521017">
    <property type="component" value="Unassembled WGS sequence"/>
</dbReference>
<feature type="transmembrane region" description="Helical" evidence="1">
    <location>
        <begin position="84"/>
        <end position="103"/>
    </location>
</feature>
<gene>
    <name evidence="3" type="ORF">HDF25_000233</name>
</gene>
<feature type="transmembrane region" description="Helical" evidence="1">
    <location>
        <begin position="170"/>
        <end position="187"/>
    </location>
</feature>
<dbReference type="RefSeq" id="WP_184621928.1">
    <property type="nucleotide sequence ID" value="NZ_JACHCC010000001.1"/>
</dbReference>
<feature type="transmembrane region" description="Helical" evidence="1">
    <location>
        <begin position="40"/>
        <end position="63"/>
    </location>
</feature>
<accession>A0A7X0MGI0</accession>
<dbReference type="AlphaFoldDB" id="A0A7X0MGI0"/>
<feature type="transmembrane region" description="Helical" evidence="1">
    <location>
        <begin position="323"/>
        <end position="341"/>
    </location>
</feature>
<protein>
    <submittedName>
        <fullName evidence="3">Peptidoglycan/LPS O-acetylase OafA/YrhL</fullName>
    </submittedName>
</protein>
<dbReference type="InterPro" id="IPR050879">
    <property type="entry name" value="Acyltransferase_3"/>
</dbReference>
<feature type="transmembrane region" description="Helical" evidence="1">
    <location>
        <begin position="295"/>
        <end position="317"/>
    </location>
</feature>
<sequence length="362" mass="43035">MRILKLEAIRGFVALYILIHHFILFTPLDQVTPASVTLFFYFGREAVLVFFLLSGFVICLAMAKNKEMDFYTYFSKRFLRIYPILLVTFLISAVVFYLNGYIFSYTDFKSLLANIFQLQRIQGEPPVNVPAFLGNLPLWSLGYEWWFYMLFFPLYLLFRKYKKQLIIKDIYWMLGLSAISWTGFLYSPSHFLLILNFFLLWWSGFYCAEIYLEKGNFSFHNLKPVLISLLVMSLVMGLPVVKAICFDHKTLAEVNADYPVTVYLYNFVEAFILLILGLIWWKFNLYKFNSLFGWFARFSPISYALYVIHFPILLLNVPFIENIYLLTLFKFIIIFIFSYFLEISFQPWVLRSYKSLSVRLHR</sequence>
<reference evidence="3 4" key="1">
    <citation type="submission" date="2020-08" db="EMBL/GenBank/DDBJ databases">
        <title>Genomic Encyclopedia of Type Strains, Phase IV (KMG-V): Genome sequencing to study the core and pangenomes of soil and plant-associated prokaryotes.</title>
        <authorList>
            <person name="Whitman W."/>
        </authorList>
    </citation>
    <scope>NUCLEOTIDE SEQUENCE [LARGE SCALE GENOMIC DNA]</scope>
    <source>
        <strain evidence="3 4">M2T3</strain>
    </source>
</reference>